<dbReference type="AlphaFoldDB" id="A0AAV2ZYY9"/>
<keyword evidence="2 7" id="KW-0812">Transmembrane</keyword>
<keyword evidence="4 7" id="KW-1133">Transmembrane helix</keyword>
<dbReference type="GO" id="GO:0071787">
    <property type="term" value="P:endoplasmic reticulum tubular network formation"/>
    <property type="evidence" value="ECO:0007669"/>
    <property type="project" value="TreeGrafter"/>
</dbReference>
<evidence type="ECO:0000313" key="11">
    <source>
        <dbReference type="Proteomes" id="UP001181693"/>
    </source>
</evidence>
<dbReference type="Proteomes" id="UP001181693">
    <property type="component" value="Unassembled WGS sequence"/>
</dbReference>
<comment type="subcellular location">
    <subcellularLocation>
        <location evidence="1 7">Endoplasmic reticulum membrane</location>
        <topology evidence="1 7">Multi-pass membrane protein</topology>
    </subcellularLocation>
</comment>
<evidence type="ECO:0000256" key="2">
    <source>
        <dbReference type="ARBA" id="ARBA00022692"/>
    </source>
</evidence>
<dbReference type="Pfam" id="PF02453">
    <property type="entry name" value="Reticulon"/>
    <property type="match status" value="1"/>
</dbReference>
<evidence type="ECO:0000256" key="7">
    <source>
        <dbReference type="RuleBase" id="RU210713"/>
    </source>
</evidence>
<feature type="domain" description="Reticulon" evidence="9">
    <location>
        <begin position="25"/>
        <end position="213"/>
    </location>
</feature>
<dbReference type="GO" id="GO:0005789">
    <property type="term" value="C:endoplasmic reticulum membrane"/>
    <property type="evidence" value="ECO:0007669"/>
    <property type="project" value="UniProtKB-SubCell"/>
</dbReference>
<protein>
    <recommendedName>
        <fullName evidence="7">Reticulon</fullName>
    </recommendedName>
</protein>
<evidence type="ECO:0000256" key="8">
    <source>
        <dbReference type="SAM" id="MobiDB-lite"/>
    </source>
</evidence>
<dbReference type="GO" id="GO:0007420">
    <property type="term" value="P:brain development"/>
    <property type="evidence" value="ECO:0007669"/>
    <property type="project" value="TreeGrafter"/>
</dbReference>
<keyword evidence="5 7" id="KW-0472">Membrane</keyword>
<comment type="function">
    <text evidence="6">Inhibits amyloid precursor protein processing, probably by blocking BACE1 activity.</text>
</comment>
<dbReference type="Gene3D" id="1.20.5.2480">
    <property type="match status" value="1"/>
</dbReference>
<evidence type="ECO:0000256" key="6">
    <source>
        <dbReference type="ARBA" id="ARBA00037306"/>
    </source>
</evidence>
<dbReference type="PROSITE" id="PS50845">
    <property type="entry name" value="RETICULON"/>
    <property type="match status" value="1"/>
</dbReference>
<accession>A0AAV2ZYY9</accession>
<name>A0AAV2ZYY9_PYXAD</name>
<dbReference type="GO" id="GO:0030182">
    <property type="term" value="P:neuron differentiation"/>
    <property type="evidence" value="ECO:0007669"/>
    <property type="project" value="TreeGrafter"/>
</dbReference>
<evidence type="ECO:0000256" key="5">
    <source>
        <dbReference type="ARBA" id="ARBA00023136"/>
    </source>
</evidence>
<keyword evidence="11" id="KW-1185">Reference proteome</keyword>
<comment type="caution">
    <text evidence="10">The sequence shown here is derived from an EMBL/GenBank/DDBJ whole genome shotgun (WGS) entry which is preliminary data.</text>
</comment>
<evidence type="ECO:0000259" key="9">
    <source>
        <dbReference type="PROSITE" id="PS50845"/>
    </source>
</evidence>
<keyword evidence="3 7" id="KW-0256">Endoplasmic reticulum</keyword>
<dbReference type="FunFam" id="1.20.5.2480:FF:000001">
    <property type="entry name" value="Reticulon"/>
    <property type="match status" value="1"/>
</dbReference>
<evidence type="ECO:0000256" key="3">
    <source>
        <dbReference type="ARBA" id="ARBA00022824"/>
    </source>
</evidence>
<dbReference type="PANTHER" id="PTHR45799">
    <property type="entry name" value="RETICULON-LIKE PROTEIN"/>
    <property type="match status" value="1"/>
</dbReference>
<dbReference type="GO" id="GO:0043005">
    <property type="term" value="C:neuron projection"/>
    <property type="evidence" value="ECO:0007669"/>
    <property type="project" value="TreeGrafter"/>
</dbReference>
<gene>
    <name evidence="10" type="ORF">GDO54_002692</name>
</gene>
<evidence type="ECO:0000256" key="4">
    <source>
        <dbReference type="ARBA" id="ARBA00022989"/>
    </source>
</evidence>
<dbReference type="InterPro" id="IPR046964">
    <property type="entry name" value="RTN1-4"/>
</dbReference>
<feature type="transmembrane region" description="Helical" evidence="7">
    <location>
        <begin position="39"/>
        <end position="65"/>
    </location>
</feature>
<feature type="region of interest" description="Disordered" evidence="8">
    <location>
        <begin position="1"/>
        <end position="20"/>
    </location>
</feature>
<dbReference type="EMBL" id="DYDO01000010">
    <property type="protein sequence ID" value="DBA17211.1"/>
    <property type="molecule type" value="Genomic_DNA"/>
</dbReference>
<sequence>MAESSVHQSSHISSSAGDKSGSCAVNDLLYWRDVKKSGMVFGATMVLLLSLAAFSIISVLSYLILSLLTVTISFRVYKSVMQAVQKSDEGHPFKALLDQDITLSSDNFQKKVNSSLVHINRALKYIVRLFLVEDLVDSLKLALFMWLMTYVGAVFNGITLLILGVLVAFIAPVVYEKYKVQIDHYVSLVHSHVKSISDKIQTKLPGALKKKTE</sequence>
<dbReference type="GO" id="GO:0014069">
    <property type="term" value="C:postsynaptic density"/>
    <property type="evidence" value="ECO:0007669"/>
    <property type="project" value="TreeGrafter"/>
</dbReference>
<dbReference type="PANTHER" id="PTHR45799:SF4">
    <property type="entry name" value="RETICULON-3"/>
    <property type="match status" value="1"/>
</dbReference>
<evidence type="ECO:0000256" key="1">
    <source>
        <dbReference type="ARBA" id="ARBA00004477"/>
    </source>
</evidence>
<proteinExistence type="predicted"/>
<dbReference type="InterPro" id="IPR003388">
    <property type="entry name" value="Reticulon"/>
</dbReference>
<organism evidence="10 11">
    <name type="scientific">Pyxicephalus adspersus</name>
    <name type="common">African bullfrog</name>
    <dbReference type="NCBI Taxonomy" id="30357"/>
    <lineage>
        <taxon>Eukaryota</taxon>
        <taxon>Metazoa</taxon>
        <taxon>Chordata</taxon>
        <taxon>Craniata</taxon>
        <taxon>Vertebrata</taxon>
        <taxon>Euteleostomi</taxon>
        <taxon>Amphibia</taxon>
        <taxon>Batrachia</taxon>
        <taxon>Anura</taxon>
        <taxon>Neobatrachia</taxon>
        <taxon>Ranoidea</taxon>
        <taxon>Pyxicephalidae</taxon>
        <taxon>Pyxicephalinae</taxon>
        <taxon>Pyxicephalus</taxon>
    </lineage>
</organism>
<feature type="compositionally biased region" description="Low complexity" evidence="8">
    <location>
        <begin position="1"/>
        <end position="15"/>
    </location>
</feature>
<reference evidence="10" key="1">
    <citation type="thesis" date="2020" institute="ProQuest LLC" country="789 East Eisenhower Parkway, Ann Arbor, MI, USA">
        <title>Comparative Genomics and Chromosome Evolution.</title>
        <authorList>
            <person name="Mudd A.B."/>
        </authorList>
    </citation>
    <scope>NUCLEOTIDE SEQUENCE</scope>
    <source>
        <strain evidence="10">1538</strain>
        <tissue evidence="10">Blood</tissue>
    </source>
</reference>
<feature type="transmembrane region" description="Helical" evidence="7">
    <location>
        <begin position="153"/>
        <end position="175"/>
    </location>
</feature>
<evidence type="ECO:0000313" key="10">
    <source>
        <dbReference type="EMBL" id="DBA17211.1"/>
    </source>
</evidence>